<dbReference type="AlphaFoldDB" id="A0AAJ0BKY1"/>
<protein>
    <submittedName>
        <fullName evidence="2">HET-domain-containing protein</fullName>
    </submittedName>
</protein>
<sequence>METYQYERIDLASDAIRLLYLNRGYDGHPIECRLFETPLNEGIPYEALSYDCGDSAKLVEITLDGRKAHITENLFEALRHLRLVNRDRILWVDAICINQDDDKERGHQVRQMRTIYRNAEQVIVWLGISTSPIPSLIPSLISSFMDKMNEMHEDLASSSIGTENSLALWENVWSKSNVCTLYGYRLALENLLKRDWFKRVWSIQEVASARRAVVVCGWQSVPTKTFVRVPSMLKAPLTKLIQDVLDVMPGPLRRESWWAGQRDLHTLMVKFESLEAADPRDQIFALLGISSDACDNSTFPPNYEKPLSETLRDAARFLIF</sequence>
<evidence type="ECO:0000313" key="3">
    <source>
        <dbReference type="Proteomes" id="UP001239445"/>
    </source>
</evidence>
<accession>A0AAJ0BKY1</accession>
<keyword evidence="3" id="KW-1185">Reference proteome</keyword>
<reference evidence="2" key="1">
    <citation type="submission" date="2023-06" db="EMBL/GenBank/DDBJ databases">
        <title>Genome-scale phylogeny and comparative genomics of the fungal order Sordariales.</title>
        <authorList>
            <consortium name="Lawrence Berkeley National Laboratory"/>
            <person name="Hensen N."/>
            <person name="Bonometti L."/>
            <person name="Westerberg I."/>
            <person name="Brannstrom I.O."/>
            <person name="Guillou S."/>
            <person name="Cros-Aarteil S."/>
            <person name="Calhoun S."/>
            <person name="Haridas S."/>
            <person name="Kuo A."/>
            <person name="Mondo S."/>
            <person name="Pangilinan J."/>
            <person name="Riley R."/>
            <person name="Labutti K."/>
            <person name="Andreopoulos B."/>
            <person name="Lipzen A."/>
            <person name="Chen C."/>
            <person name="Yanf M."/>
            <person name="Daum C."/>
            <person name="Ng V."/>
            <person name="Clum A."/>
            <person name="Steindorff A."/>
            <person name="Ohm R."/>
            <person name="Martin F."/>
            <person name="Silar P."/>
            <person name="Natvig D."/>
            <person name="Lalanne C."/>
            <person name="Gautier V."/>
            <person name="Ament-Velasquez S.L."/>
            <person name="Kruys A."/>
            <person name="Hutchinson M.I."/>
            <person name="Powell A.J."/>
            <person name="Barry K."/>
            <person name="Miller A.N."/>
            <person name="Grigoriev I.V."/>
            <person name="Debuchy R."/>
            <person name="Gladieux P."/>
            <person name="Thoren M.H."/>
            <person name="Johannesson H."/>
        </authorList>
    </citation>
    <scope>NUCLEOTIDE SEQUENCE</scope>
    <source>
        <strain evidence="2">PSN4</strain>
    </source>
</reference>
<name>A0AAJ0BKY1_9PEZI</name>
<dbReference type="EMBL" id="MU839827">
    <property type="protein sequence ID" value="KAK1760111.1"/>
    <property type="molecule type" value="Genomic_DNA"/>
</dbReference>
<dbReference type="Pfam" id="PF06985">
    <property type="entry name" value="HET"/>
    <property type="match status" value="1"/>
</dbReference>
<feature type="non-terminal residue" evidence="2">
    <location>
        <position position="320"/>
    </location>
</feature>
<comment type="caution">
    <text evidence="2">The sequence shown here is derived from an EMBL/GenBank/DDBJ whole genome shotgun (WGS) entry which is preliminary data.</text>
</comment>
<proteinExistence type="predicted"/>
<evidence type="ECO:0000313" key="2">
    <source>
        <dbReference type="EMBL" id="KAK1760111.1"/>
    </source>
</evidence>
<feature type="domain" description="Heterokaryon incompatibility" evidence="1">
    <location>
        <begin position="45"/>
        <end position="205"/>
    </location>
</feature>
<organism evidence="2 3">
    <name type="scientific">Echria macrotheca</name>
    <dbReference type="NCBI Taxonomy" id="438768"/>
    <lineage>
        <taxon>Eukaryota</taxon>
        <taxon>Fungi</taxon>
        <taxon>Dikarya</taxon>
        <taxon>Ascomycota</taxon>
        <taxon>Pezizomycotina</taxon>
        <taxon>Sordariomycetes</taxon>
        <taxon>Sordariomycetidae</taxon>
        <taxon>Sordariales</taxon>
        <taxon>Schizotheciaceae</taxon>
        <taxon>Echria</taxon>
    </lineage>
</organism>
<dbReference type="Proteomes" id="UP001239445">
    <property type="component" value="Unassembled WGS sequence"/>
</dbReference>
<dbReference type="PANTHER" id="PTHR24148">
    <property type="entry name" value="ANKYRIN REPEAT DOMAIN-CONTAINING PROTEIN 39 HOMOLOG-RELATED"/>
    <property type="match status" value="1"/>
</dbReference>
<evidence type="ECO:0000259" key="1">
    <source>
        <dbReference type="Pfam" id="PF06985"/>
    </source>
</evidence>
<gene>
    <name evidence="2" type="ORF">QBC47DRAFT_271512</name>
</gene>
<dbReference type="InterPro" id="IPR010730">
    <property type="entry name" value="HET"/>
</dbReference>
<dbReference type="InterPro" id="IPR052895">
    <property type="entry name" value="HetReg/Transcr_Mod"/>
</dbReference>
<dbReference type="PANTHER" id="PTHR24148:SF78">
    <property type="entry name" value="HETEROKARYON INCOMPATIBILITY DOMAIN-CONTAINING PROTEIN"/>
    <property type="match status" value="1"/>
</dbReference>